<name>A0A0M2NHJ4_9FIRM</name>
<protein>
    <submittedName>
        <fullName evidence="1">Uncharacterized protein</fullName>
    </submittedName>
</protein>
<dbReference type="STRING" id="270498.CHK_0794"/>
<dbReference type="RefSeq" id="WP_160295587.1">
    <property type="nucleotide sequence ID" value="NZ_LAYJ01000068.1"/>
</dbReference>
<reference evidence="1 2" key="1">
    <citation type="submission" date="2015-04" db="EMBL/GenBank/DDBJ databases">
        <title>Draft genome sequence of bacteremic isolate Catabacter hongkongensis type strain HKU16T.</title>
        <authorList>
            <person name="Lau S.K."/>
            <person name="Teng J.L."/>
            <person name="Huang Y."/>
            <person name="Curreem S.O."/>
            <person name="Tsui S.K."/>
            <person name="Woo P.C."/>
        </authorList>
    </citation>
    <scope>NUCLEOTIDE SEQUENCE [LARGE SCALE GENOMIC DNA]</scope>
    <source>
        <strain evidence="1 2">HKU16</strain>
    </source>
</reference>
<proteinExistence type="predicted"/>
<accession>A0A0M2NHJ4</accession>
<sequence>MENLPYVSAGYLNKSRKREKNTKLSAAVQTFLRLKEQVVKERPGY</sequence>
<dbReference type="EMBL" id="LAYJ01000068">
    <property type="protein sequence ID" value="KKI51628.1"/>
    <property type="molecule type" value="Genomic_DNA"/>
</dbReference>
<keyword evidence="2" id="KW-1185">Reference proteome</keyword>
<dbReference type="AlphaFoldDB" id="A0A0M2NHJ4"/>
<organism evidence="1 2">
    <name type="scientific">Christensenella hongkongensis</name>
    <dbReference type="NCBI Taxonomy" id="270498"/>
    <lineage>
        <taxon>Bacteria</taxon>
        <taxon>Bacillati</taxon>
        <taxon>Bacillota</taxon>
        <taxon>Clostridia</taxon>
        <taxon>Christensenellales</taxon>
        <taxon>Christensenellaceae</taxon>
        <taxon>Christensenella</taxon>
    </lineage>
</organism>
<evidence type="ECO:0000313" key="2">
    <source>
        <dbReference type="Proteomes" id="UP000034076"/>
    </source>
</evidence>
<dbReference type="Proteomes" id="UP000034076">
    <property type="component" value="Unassembled WGS sequence"/>
</dbReference>
<gene>
    <name evidence="1" type="ORF">CHK_0794</name>
</gene>
<evidence type="ECO:0000313" key="1">
    <source>
        <dbReference type="EMBL" id="KKI51628.1"/>
    </source>
</evidence>
<comment type="caution">
    <text evidence="1">The sequence shown here is derived from an EMBL/GenBank/DDBJ whole genome shotgun (WGS) entry which is preliminary data.</text>
</comment>